<dbReference type="InterPro" id="IPR006680">
    <property type="entry name" value="Amidohydro-rel"/>
</dbReference>
<name>A0AB39SNH2_9ACTN</name>
<organism evidence="3">
    <name type="scientific">Streptomyces sp. R35</name>
    <dbReference type="NCBI Taxonomy" id="3238630"/>
    <lineage>
        <taxon>Bacteria</taxon>
        <taxon>Bacillati</taxon>
        <taxon>Actinomycetota</taxon>
        <taxon>Actinomycetes</taxon>
        <taxon>Kitasatosporales</taxon>
        <taxon>Streptomycetaceae</taxon>
        <taxon>Streptomyces</taxon>
    </lineage>
</organism>
<reference evidence="3" key="1">
    <citation type="submission" date="2024-07" db="EMBL/GenBank/DDBJ databases">
        <authorList>
            <person name="Yu S.T."/>
        </authorList>
    </citation>
    <scope>NUCLEOTIDE SEQUENCE</scope>
    <source>
        <strain evidence="3">R35</strain>
    </source>
</reference>
<keyword evidence="1" id="KW-0456">Lyase</keyword>
<evidence type="ECO:0000256" key="1">
    <source>
        <dbReference type="ARBA" id="ARBA00023239"/>
    </source>
</evidence>
<dbReference type="GO" id="GO:0016831">
    <property type="term" value="F:carboxy-lyase activity"/>
    <property type="evidence" value="ECO:0007669"/>
    <property type="project" value="InterPro"/>
</dbReference>
<evidence type="ECO:0000259" key="2">
    <source>
        <dbReference type="Pfam" id="PF04909"/>
    </source>
</evidence>
<dbReference type="GO" id="GO:0019748">
    <property type="term" value="P:secondary metabolic process"/>
    <property type="evidence" value="ECO:0007669"/>
    <property type="project" value="TreeGrafter"/>
</dbReference>
<accession>A0AB39SNH2</accession>
<dbReference type="RefSeq" id="WP_369265509.1">
    <property type="nucleotide sequence ID" value="NZ_CP163440.1"/>
</dbReference>
<dbReference type="SUPFAM" id="SSF51556">
    <property type="entry name" value="Metallo-dependent hydrolases"/>
    <property type="match status" value="1"/>
</dbReference>
<dbReference type="GO" id="GO:0005737">
    <property type="term" value="C:cytoplasm"/>
    <property type="evidence" value="ECO:0007669"/>
    <property type="project" value="TreeGrafter"/>
</dbReference>
<dbReference type="Gene3D" id="3.20.20.140">
    <property type="entry name" value="Metal-dependent hydrolases"/>
    <property type="match status" value="1"/>
</dbReference>
<dbReference type="Pfam" id="PF04909">
    <property type="entry name" value="Amidohydro_2"/>
    <property type="match status" value="1"/>
</dbReference>
<dbReference type="AlphaFoldDB" id="A0AB39SNH2"/>
<protein>
    <submittedName>
        <fullName evidence="3">Amidohydrolase family protein</fullName>
    </submittedName>
</protein>
<proteinExistence type="predicted"/>
<dbReference type="PANTHER" id="PTHR21240:SF28">
    <property type="entry name" value="ISO-OROTATE DECARBOXYLASE (EUROFUNG)"/>
    <property type="match status" value="1"/>
</dbReference>
<evidence type="ECO:0000313" key="3">
    <source>
        <dbReference type="EMBL" id="XDQ68740.1"/>
    </source>
</evidence>
<dbReference type="InterPro" id="IPR032465">
    <property type="entry name" value="ACMSD"/>
</dbReference>
<sequence>MDEWCAAYPGRFIPMALPAIWDAELCEAEVRRVAAKGCHSLTFTENPAVLGYPSFHHEYWNPLWRALSDTDTVMSVHIGSSGRLAIPAVDSPPDVMITLQPMNLVSAAADLLWSRPVKDFPDLKIALSEGGTGWIPYFLERVDRTFEMHSTWTLQDFGGKLPSEVFREHFLTCFITDSLGVKLRRDIGIDNIAWEGDYPHSDSLWPDAPEQLHNVLESCSVSDSDARKMTHENAMRWYSFDPFAHIPREQATVGALWKAAEGHDVSIRSRSRQLTEPVDKLEAFRARARAATAAAQ</sequence>
<gene>
    <name evidence="3" type="ORF">AB5J50_25490</name>
</gene>
<feature type="domain" description="Amidohydrolase-related" evidence="2">
    <location>
        <begin position="2"/>
        <end position="240"/>
    </location>
</feature>
<dbReference type="GO" id="GO:0016787">
    <property type="term" value="F:hydrolase activity"/>
    <property type="evidence" value="ECO:0007669"/>
    <property type="project" value="InterPro"/>
</dbReference>
<dbReference type="PANTHER" id="PTHR21240">
    <property type="entry name" value="2-AMINO-3-CARBOXYLMUCONATE-6-SEMIALDEHYDE DECARBOXYLASE"/>
    <property type="match status" value="1"/>
</dbReference>
<dbReference type="InterPro" id="IPR032466">
    <property type="entry name" value="Metal_Hydrolase"/>
</dbReference>
<dbReference type="EMBL" id="CP163440">
    <property type="protein sequence ID" value="XDQ68740.1"/>
    <property type="molecule type" value="Genomic_DNA"/>
</dbReference>